<sequence length="636" mass="70270">MTSIDIATPESTATDSGSASGASGKSAATNPANVVVTGPGAGGAGAGHSKGQGDISDILQSEIGVTALLTRLKVSISSCKDFASFLKKRATLEDEQAQGLRKLCKSTHESLRRPESRQGTWAMQFEEMTTLHDRIAENGLSYAGGIHSVHEELTELANKMERGRKHWKQFGLSSEKTAHDADLSAEKAKTRYDNAADELDRFRTGDRRPGMSFGFKGSRFGPQDEEEMSKRVDQTEAEYEAKVMAARSTRQELVNSLRPQTVHALQELIHECDSGLTVFIQKYAILTEKVTLNNGLTISPFKSDNSAIPSRNRSFRDVISVIDNEKDFVSYVASYQSKLPPPEQRDPEMQFIRHPTRGSHSYHQVPMNPPPPQIPLGSSGMVQHQQHHDTSSFPMQPGGFGATAIVPAFLPQPMLGSQNRPPSSNSMVEFPRNRPSFGVPLDELLERDDVSIPIVVFQCVVGIDKFGLAEEGIYRLSGNKMVIDRLKAIFDNDPTSLDFSRMEDFSHDVNAVTSILKQFFRELPEPLFTRALYPEMIMAAKLQDEIARRDSIHAIINKLPDANYATLRFVILHLHRVTEKADVNHMHARNLAISFAPSLLGVNDNPNPVTFDAAGAQMVALETIIKNCFSIFHDEA</sequence>
<dbReference type="GO" id="GO:0005938">
    <property type="term" value="C:cell cortex"/>
    <property type="evidence" value="ECO:0007669"/>
    <property type="project" value="UniProtKB-ARBA"/>
</dbReference>
<proteinExistence type="predicted"/>
<dbReference type="EMBL" id="HF935279">
    <property type="protein sequence ID" value="CCX29563.1"/>
    <property type="molecule type" value="Genomic_DNA"/>
</dbReference>
<dbReference type="OrthoDB" id="437889at2759"/>
<protein>
    <submittedName>
        <fullName evidence="6">Similar to RHO GTPase-activating protein RGD1 acc. no. P38339</fullName>
    </submittedName>
</protein>
<dbReference type="PROSITE" id="PS50238">
    <property type="entry name" value="RHOGAP"/>
    <property type="match status" value="1"/>
</dbReference>
<evidence type="ECO:0000313" key="7">
    <source>
        <dbReference type="Proteomes" id="UP000018144"/>
    </source>
</evidence>
<feature type="compositionally biased region" description="Low complexity" evidence="3">
    <location>
        <begin position="11"/>
        <end position="29"/>
    </location>
</feature>
<dbReference type="SUPFAM" id="SSF103657">
    <property type="entry name" value="BAR/IMD domain-like"/>
    <property type="match status" value="1"/>
</dbReference>
<feature type="region of interest" description="Disordered" evidence="3">
    <location>
        <begin position="1"/>
        <end position="51"/>
    </location>
</feature>
<gene>
    <name evidence="6" type="ORF">PCON_05634</name>
</gene>
<evidence type="ECO:0000256" key="1">
    <source>
        <dbReference type="ARBA" id="ARBA00022468"/>
    </source>
</evidence>
<dbReference type="InterPro" id="IPR027267">
    <property type="entry name" value="AH/BAR_dom_sf"/>
</dbReference>
<dbReference type="InterPro" id="IPR000198">
    <property type="entry name" value="RhoGAP_dom"/>
</dbReference>
<dbReference type="InterPro" id="IPR031160">
    <property type="entry name" value="F_BAR_dom"/>
</dbReference>
<dbReference type="eggNOG" id="KOG1450">
    <property type="taxonomic scope" value="Eukaryota"/>
</dbReference>
<dbReference type="InterPro" id="IPR008936">
    <property type="entry name" value="Rho_GTPase_activation_prot"/>
</dbReference>
<dbReference type="SUPFAM" id="SSF48350">
    <property type="entry name" value="GTPase activation domain, GAP"/>
    <property type="match status" value="1"/>
</dbReference>
<evidence type="ECO:0000313" key="6">
    <source>
        <dbReference type="EMBL" id="CCX29563.1"/>
    </source>
</evidence>
<evidence type="ECO:0000259" key="5">
    <source>
        <dbReference type="PROSITE" id="PS51741"/>
    </source>
</evidence>
<keyword evidence="1" id="KW-0343">GTPase activation</keyword>
<accession>U4LCG9</accession>
<keyword evidence="7" id="KW-1185">Reference proteome</keyword>
<dbReference type="PANTHER" id="PTHR23176:SF136">
    <property type="entry name" value="RHO GTPASE ACTIVATOR (RGD1)"/>
    <property type="match status" value="1"/>
</dbReference>
<dbReference type="SMART" id="SM00324">
    <property type="entry name" value="RhoGAP"/>
    <property type="match status" value="1"/>
</dbReference>
<evidence type="ECO:0000256" key="3">
    <source>
        <dbReference type="SAM" id="MobiDB-lite"/>
    </source>
</evidence>
<dbReference type="AlphaFoldDB" id="U4LCG9"/>
<evidence type="ECO:0000256" key="2">
    <source>
        <dbReference type="PROSITE-ProRule" id="PRU01077"/>
    </source>
</evidence>
<organism evidence="6 7">
    <name type="scientific">Pyronema omphalodes (strain CBS 100304)</name>
    <name type="common">Pyronema confluens</name>
    <dbReference type="NCBI Taxonomy" id="1076935"/>
    <lineage>
        <taxon>Eukaryota</taxon>
        <taxon>Fungi</taxon>
        <taxon>Dikarya</taxon>
        <taxon>Ascomycota</taxon>
        <taxon>Pezizomycotina</taxon>
        <taxon>Pezizomycetes</taxon>
        <taxon>Pezizales</taxon>
        <taxon>Pyronemataceae</taxon>
        <taxon>Pyronema</taxon>
    </lineage>
</organism>
<dbReference type="Gene3D" id="1.10.555.10">
    <property type="entry name" value="Rho GTPase activation protein"/>
    <property type="match status" value="1"/>
</dbReference>
<name>U4LCG9_PYROM</name>
<dbReference type="InterPro" id="IPR001060">
    <property type="entry name" value="FCH_dom"/>
</dbReference>
<feature type="domain" description="Rho-GAP" evidence="4">
    <location>
        <begin position="439"/>
        <end position="632"/>
    </location>
</feature>
<feature type="compositionally biased region" description="Gly residues" evidence="3">
    <location>
        <begin position="39"/>
        <end position="50"/>
    </location>
</feature>
<keyword evidence="2" id="KW-0175">Coiled coil</keyword>
<dbReference type="GO" id="GO:0007165">
    <property type="term" value="P:signal transduction"/>
    <property type="evidence" value="ECO:0007669"/>
    <property type="project" value="InterPro"/>
</dbReference>
<dbReference type="Pfam" id="PF00620">
    <property type="entry name" value="RhoGAP"/>
    <property type="match status" value="1"/>
</dbReference>
<feature type="domain" description="F-BAR" evidence="5">
    <location>
        <begin position="53"/>
        <end position="327"/>
    </location>
</feature>
<dbReference type="STRING" id="1076935.U4LCG9"/>
<dbReference type="Proteomes" id="UP000018144">
    <property type="component" value="Unassembled WGS sequence"/>
</dbReference>
<dbReference type="PANTHER" id="PTHR23176">
    <property type="entry name" value="RHO/RAC/CDC GTPASE-ACTIVATING PROTEIN"/>
    <property type="match status" value="1"/>
</dbReference>
<reference evidence="6 7" key="1">
    <citation type="journal article" date="2013" name="PLoS Genet.">
        <title>The genome and development-dependent transcriptomes of Pyronema confluens: a window into fungal evolution.</title>
        <authorList>
            <person name="Traeger S."/>
            <person name="Altegoer F."/>
            <person name="Freitag M."/>
            <person name="Gabaldon T."/>
            <person name="Kempken F."/>
            <person name="Kumar A."/>
            <person name="Marcet-Houben M."/>
            <person name="Poggeler S."/>
            <person name="Stajich J.E."/>
            <person name="Nowrousian M."/>
        </authorList>
    </citation>
    <scope>NUCLEOTIDE SEQUENCE [LARGE SCALE GENOMIC DNA]</scope>
    <source>
        <strain evidence="7">CBS 100304</strain>
        <tissue evidence="6">Vegetative mycelium</tissue>
    </source>
</reference>
<dbReference type="Gene3D" id="1.20.1270.60">
    <property type="entry name" value="Arfaptin homology (AH) domain/BAR domain"/>
    <property type="match status" value="1"/>
</dbReference>
<dbReference type="OMA" id="DSGWQAR"/>
<dbReference type="PROSITE" id="PS51741">
    <property type="entry name" value="F_BAR"/>
    <property type="match status" value="1"/>
</dbReference>
<evidence type="ECO:0000259" key="4">
    <source>
        <dbReference type="PROSITE" id="PS50238"/>
    </source>
</evidence>
<dbReference type="GO" id="GO:0005096">
    <property type="term" value="F:GTPase activator activity"/>
    <property type="evidence" value="ECO:0007669"/>
    <property type="project" value="UniProtKB-KW"/>
</dbReference>
<dbReference type="InterPro" id="IPR050729">
    <property type="entry name" value="Rho-GAP"/>
</dbReference>
<dbReference type="Pfam" id="PF00611">
    <property type="entry name" value="FCH"/>
    <property type="match status" value="1"/>
</dbReference>
<dbReference type="SMART" id="SM00055">
    <property type="entry name" value="FCH"/>
    <property type="match status" value="1"/>
</dbReference>